<proteinExistence type="predicted"/>
<keyword evidence="1" id="KW-1133">Transmembrane helix</keyword>
<feature type="transmembrane region" description="Helical" evidence="1">
    <location>
        <begin position="98"/>
        <end position="120"/>
    </location>
</feature>
<dbReference type="EMBL" id="BMIJ01000003">
    <property type="protein sequence ID" value="GGB91528.1"/>
    <property type="molecule type" value="Genomic_DNA"/>
</dbReference>
<gene>
    <name evidence="2" type="ORF">GCM10011352_16970</name>
</gene>
<evidence type="ECO:0000313" key="2">
    <source>
        <dbReference type="EMBL" id="GGB91528.1"/>
    </source>
</evidence>
<comment type="caution">
    <text evidence="2">The sequence shown here is derived from an EMBL/GenBank/DDBJ whole genome shotgun (WGS) entry which is preliminary data.</text>
</comment>
<keyword evidence="1" id="KW-0472">Membrane</keyword>
<reference evidence="3" key="1">
    <citation type="journal article" date="2019" name="Int. J. Syst. Evol. Microbiol.">
        <title>The Global Catalogue of Microorganisms (GCM) 10K type strain sequencing project: providing services to taxonomists for standard genome sequencing and annotation.</title>
        <authorList>
            <consortium name="The Broad Institute Genomics Platform"/>
            <consortium name="The Broad Institute Genome Sequencing Center for Infectious Disease"/>
            <person name="Wu L."/>
            <person name="Ma J."/>
        </authorList>
    </citation>
    <scope>NUCLEOTIDE SEQUENCE [LARGE SCALE GENOMIC DNA]</scope>
    <source>
        <strain evidence="3">CGMCC 1.15341</strain>
    </source>
</reference>
<dbReference type="RefSeq" id="WP_188747274.1">
    <property type="nucleotide sequence ID" value="NZ_BMIJ01000003.1"/>
</dbReference>
<name>A0ABQ1K862_9GAMM</name>
<evidence type="ECO:0000256" key="1">
    <source>
        <dbReference type="SAM" id="Phobius"/>
    </source>
</evidence>
<sequence length="126" mass="13984">MTFKSFGISLGIGIGLVVLLWLPVFWSYIFAKWKRLAYPKRFAFFSGCTSYGIQTLIGALLLCPFAALAVMDAPLYCEDYPEAWVCYGLGFIEDWSSVLSLISAVVVTALTPAVFNRYVWSSGNGR</sequence>
<feature type="transmembrane region" description="Helical" evidence="1">
    <location>
        <begin position="42"/>
        <end position="71"/>
    </location>
</feature>
<evidence type="ECO:0000313" key="3">
    <source>
        <dbReference type="Proteomes" id="UP000629025"/>
    </source>
</evidence>
<dbReference type="Proteomes" id="UP000629025">
    <property type="component" value="Unassembled WGS sequence"/>
</dbReference>
<feature type="transmembrane region" description="Helical" evidence="1">
    <location>
        <begin position="6"/>
        <end position="30"/>
    </location>
</feature>
<accession>A0ABQ1K862</accession>
<protein>
    <submittedName>
        <fullName evidence="2">Uncharacterized protein</fullName>
    </submittedName>
</protein>
<keyword evidence="1" id="KW-0812">Transmembrane</keyword>
<keyword evidence="3" id="KW-1185">Reference proteome</keyword>
<organism evidence="2 3">
    <name type="scientific">Marinobacterium zhoushanense</name>
    <dbReference type="NCBI Taxonomy" id="1679163"/>
    <lineage>
        <taxon>Bacteria</taxon>
        <taxon>Pseudomonadati</taxon>
        <taxon>Pseudomonadota</taxon>
        <taxon>Gammaproteobacteria</taxon>
        <taxon>Oceanospirillales</taxon>
        <taxon>Oceanospirillaceae</taxon>
        <taxon>Marinobacterium</taxon>
    </lineage>
</organism>